<feature type="transmembrane region" description="Helical" evidence="8">
    <location>
        <begin position="290"/>
        <end position="309"/>
    </location>
</feature>
<evidence type="ECO:0000256" key="2">
    <source>
        <dbReference type="ARBA" id="ARBA00005697"/>
    </source>
</evidence>
<dbReference type="GO" id="GO:0012505">
    <property type="term" value="C:endomembrane system"/>
    <property type="evidence" value="ECO:0007669"/>
    <property type="project" value="UniProtKB-SubCell"/>
</dbReference>
<keyword evidence="6 8" id="KW-0472">Membrane</keyword>
<comment type="similarity">
    <text evidence="2">Belongs to the nucleobase:cation symporter-2 (NCS2) (TC 2.A.40) family. Azg-like subfamily.</text>
</comment>
<accession>A0AAV1IN46</accession>
<dbReference type="InterPro" id="IPR045018">
    <property type="entry name" value="Azg-like"/>
</dbReference>
<dbReference type="AlphaFoldDB" id="A0AAV1IN46"/>
<feature type="transmembrane region" description="Helical" evidence="8">
    <location>
        <begin position="180"/>
        <end position="197"/>
    </location>
</feature>
<feature type="transmembrane region" description="Helical" evidence="8">
    <location>
        <begin position="507"/>
        <end position="529"/>
    </location>
</feature>
<dbReference type="Proteomes" id="UP001314263">
    <property type="component" value="Unassembled WGS sequence"/>
</dbReference>
<evidence type="ECO:0000313" key="9">
    <source>
        <dbReference type="EMBL" id="CAK0787414.1"/>
    </source>
</evidence>
<keyword evidence="10" id="KW-1185">Reference proteome</keyword>
<evidence type="ECO:0000256" key="8">
    <source>
        <dbReference type="SAM" id="Phobius"/>
    </source>
</evidence>
<dbReference type="GO" id="GO:0005886">
    <property type="term" value="C:plasma membrane"/>
    <property type="evidence" value="ECO:0007669"/>
    <property type="project" value="TreeGrafter"/>
</dbReference>
<evidence type="ECO:0000256" key="1">
    <source>
        <dbReference type="ARBA" id="ARBA00004127"/>
    </source>
</evidence>
<keyword evidence="3" id="KW-0813">Transport</keyword>
<dbReference type="GO" id="GO:0005345">
    <property type="term" value="F:purine nucleobase transmembrane transporter activity"/>
    <property type="evidence" value="ECO:0007669"/>
    <property type="project" value="TreeGrafter"/>
</dbReference>
<name>A0AAV1IN46_9CHLO</name>
<organism evidence="9 10">
    <name type="scientific">Coccomyxa viridis</name>
    <dbReference type="NCBI Taxonomy" id="1274662"/>
    <lineage>
        <taxon>Eukaryota</taxon>
        <taxon>Viridiplantae</taxon>
        <taxon>Chlorophyta</taxon>
        <taxon>core chlorophytes</taxon>
        <taxon>Trebouxiophyceae</taxon>
        <taxon>Trebouxiophyceae incertae sedis</taxon>
        <taxon>Coccomyxaceae</taxon>
        <taxon>Coccomyxa</taxon>
    </lineage>
</organism>
<dbReference type="PANTHER" id="PTHR43337">
    <property type="entry name" value="XANTHINE/URACIL PERMEASE C887.17-RELATED"/>
    <property type="match status" value="1"/>
</dbReference>
<feature type="transmembrane region" description="Helical" evidence="8">
    <location>
        <begin position="267"/>
        <end position="283"/>
    </location>
</feature>
<dbReference type="EMBL" id="CAUYUE010000017">
    <property type="protein sequence ID" value="CAK0787414.1"/>
    <property type="molecule type" value="Genomic_DNA"/>
</dbReference>
<feature type="transmembrane region" description="Helical" evidence="8">
    <location>
        <begin position="465"/>
        <end position="486"/>
    </location>
</feature>
<feature type="region of interest" description="Disordered" evidence="7">
    <location>
        <begin position="547"/>
        <end position="605"/>
    </location>
</feature>
<dbReference type="GO" id="GO:0015854">
    <property type="term" value="P:guanine transport"/>
    <property type="evidence" value="ECO:0007669"/>
    <property type="project" value="TreeGrafter"/>
</dbReference>
<keyword evidence="5 8" id="KW-1133">Transmembrane helix</keyword>
<evidence type="ECO:0000256" key="5">
    <source>
        <dbReference type="ARBA" id="ARBA00022989"/>
    </source>
</evidence>
<feature type="transmembrane region" description="Helical" evidence="8">
    <location>
        <begin position="441"/>
        <end position="459"/>
    </location>
</feature>
<dbReference type="InterPro" id="IPR006043">
    <property type="entry name" value="NCS2"/>
</dbReference>
<evidence type="ECO:0000256" key="3">
    <source>
        <dbReference type="ARBA" id="ARBA00022448"/>
    </source>
</evidence>
<gene>
    <name evidence="9" type="ORF">CVIRNUC_010634</name>
</gene>
<keyword evidence="4 8" id="KW-0812">Transmembrane</keyword>
<proteinExistence type="inferred from homology"/>
<dbReference type="PANTHER" id="PTHR43337:SF1">
    <property type="entry name" value="XANTHINE_URACIL PERMEASE C887.17-RELATED"/>
    <property type="match status" value="1"/>
</dbReference>
<dbReference type="Pfam" id="PF00860">
    <property type="entry name" value="Xan_ur_permease"/>
    <property type="match status" value="2"/>
</dbReference>
<feature type="transmembrane region" description="Helical" evidence="8">
    <location>
        <begin position="359"/>
        <end position="379"/>
    </location>
</feature>
<comment type="caution">
    <text evidence="9">The sequence shown here is derived from an EMBL/GenBank/DDBJ whole genome shotgun (WGS) entry which is preliminary data.</text>
</comment>
<dbReference type="GO" id="GO:0015853">
    <property type="term" value="P:adenine transport"/>
    <property type="evidence" value="ECO:0007669"/>
    <property type="project" value="TreeGrafter"/>
</dbReference>
<reference evidence="9 10" key="1">
    <citation type="submission" date="2023-10" db="EMBL/GenBank/DDBJ databases">
        <authorList>
            <person name="Maclean D."/>
            <person name="Macfadyen A."/>
        </authorList>
    </citation>
    <scope>NUCLEOTIDE SEQUENCE [LARGE SCALE GENOMIC DNA]</scope>
</reference>
<evidence type="ECO:0000256" key="6">
    <source>
        <dbReference type="ARBA" id="ARBA00023136"/>
    </source>
</evidence>
<evidence type="ECO:0000313" key="10">
    <source>
        <dbReference type="Proteomes" id="UP001314263"/>
    </source>
</evidence>
<protein>
    <recommendedName>
        <fullName evidence="11">Xanthine/uracil permease</fullName>
    </recommendedName>
</protein>
<sequence>MGLRSCMLSANQKFAASRVGQYFKVDQRKSSLFQELRAGTVTFLTICYILAVNANILADTGGPCTSADCTGTDKSFECRFTDPGYQACVDDTRKSLVTATAASSLLGCVIMGLAANMPVALAPGMGLNAYFAYQVVGFRGTKNVSYQEALAAIFIEGWIFIAISIVGVRQKLIALLPRTLTLAMAAGIGFFLAHIGYQAGEGIGLVVADPATLVTLGGCSTESQLSPYYIANTSAVCDTNNADGAPIPDLGTPGTAYECPSYKLNSGPLWMGLGCLAIMTILMSRNFKGAIICGIAFTTIISWIPGHAASYLGPSSGLPGGIGDSGEARWEYFRNVVAVPSIKKTGGALSFGNFKSGDLWLALITFLYVDFFDASGTLFSMANFVNNFIPGFVDPKTNNFPGSTAAYCSDGASIVIGSLMGTSPVTVFVESATGIREGGRTGLVALTVAFWMFIALWFTPIIASIPVYCTGPALILTGSLMMINAAQIDWNNITKAIPAFLTISIMPLTYSISYGVIAGIVSFCLLHAFEYVLDLLSARTNGAFGSTTPSIQPDHSINPKDSAHNGVAGPGPNGKAAVADEEAGKGEDYGTNPVRPMETPVNGDK</sequence>
<feature type="transmembrane region" description="Helical" evidence="8">
    <location>
        <begin position="149"/>
        <end position="168"/>
    </location>
</feature>
<comment type="subcellular location">
    <subcellularLocation>
        <location evidence="1">Endomembrane system</location>
        <topology evidence="1">Multi-pass membrane protein</topology>
    </subcellularLocation>
</comment>
<evidence type="ECO:0000256" key="7">
    <source>
        <dbReference type="SAM" id="MobiDB-lite"/>
    </source>
</evidence>
<evidence type="ECO:0008006" key="11">
    <source>
        <dbReference type="Google" id="ProtNLM"/>
    </source>
</evidence>
<feature type="transmembrane region" description="Helical" evidence="8">
    <location>
        <begin position="96"/>
        <end position="115"/>
    </location>
</feature>
<evidence type="ECO:0000256" key="4">
    <source>
        <dbReference type="ARBA" id="ARBA00022692"/>
    </source>
</evidence>